<keyword evidence="3 7" id="KW-0808">Transferase</keyword>
<accession>A0ABS1Q629</accession>
<comment type="caution">
    <text evidence="7">The sequence shown here is derived from an EMBL/GenBank/DDBJ whole genome shotgun (WGS) entry which is preliminary data.</text>
</comment>
<reference evidence="7 8" key="1">
    <citation type="submission" date="2021-01" db="EMBL/GenBank/DDBJ databases">
        <title>WGS of actinomycetes isolated from Thailand.</title>
        <authorList>
            <person name="Thawai C."/>
        </authorList>
    </citation>
    <scope>NUCLEOTIDE SEQUENCE [LARGE SCALE GENOMIC DNA]</scope>
    <source>
        <strain evidence="7 8">CA3R110</strain>
    </source>
</reference>
<comment type="similarity">
    <text evidence="2 5">Belongs to the trans-sulfuration enzymes family.</text>
</comment>
<name>A0ABS1Q629_9ACTN</name>
<dbReference type="RefSeq" id="WP_201857787.1">
    <property type="nucleotide sequence ID" value="NZ_JAERRG010000041.1"/>
</dbReference>
<keyword evidence="4 5" id="KW-0663">Pyridoxal phosphate</keyword>
<evidence type="ECO:0000256" key="1">
    <source>
        <dbReference type="ARBA" id="ARBA00001933"/>
    </source>
</evidence>
<evidence type="ECO:0000256" key="2">
    <source>
        <dbReference type="ARBA" id="ARBA00009077"/>
    </source>
</evidence>
<dbReference type="InterPro" id="IPR006235">
    <property type="entry name" value="OAc-hSer/O-AcSer_sulfhydrylase"/>
</dbReference>
<dbReference type="Proteomes" id="UP000621510">
    <property type="component" value="Unassembled WGS sequence"/>
</dbReference>
<evidence type="ECO:0000313" key="8">
    <source>
        <dbReference type="Proteomes" id="UP000621510"/>
    </source>
</evidence>
<dbReference type="Gene3D" id="3.90.1150.10">
    <property type="entry name" value="Aspartate Aminotransferase, domain 1"/>
    <property type="match status" value="1"/>
</dbReference>
<dbReference type="SUPFAM" id="SSF53383">
    <property type="entry name" value="PLP-dependent transferases"/>
    <property type="match status" value="1"/>
</dbReference>
<proteinExistence type="inferred from homology"/>
<sequence length="81" mass="8555">MVVRRAHPHCREGNPPWPSPSPACHRHLPLHHPASTTHAQLAPNQQLVAGVTPGPVRLSVGIEGADDLIADLETGLRAAAV</sequence>
<evidence type="ECO:0000256" key="6">
    <source>
        <dbReference type="SAM" id="MobiDB-lite"/>
    </source>
</evidence>
<evidence type="ECO:0000256" key="3">
    <source>
        <dbReference type="ARBA" id="ARBA00022679"/>
    </source>
</evidence>
<dbReference type="InterPro" id="IPR015424">
    <property type="entry name" value="PyrdxlP-dep_Trfase"/>
</dbReference>
<feature type="region of interest" description="Disordered" evidence="6">
    <location>
        <begin position="1"/>
        <end position="20"/>
    </location>
</feature>
<dbReference type="PANTHER" id="PTHR43797:SF2">
    <property type="entry name" value="HOMOCYSTEINE_CYSTEINE SYNTHASE"/>
    <property type="match status" value="1"/>
</dbReference>
<protein>
    <submittedName>
        <fullName evidence="7">PLP-dependent transferase</fullName>
    </submittedName>
</protein>
<dbReference type="Pfam" id="PF01053">
    <property type="entry name" value="Cys_Met_Meta_PP"/>
    <property type="match status" value="1"/>
</dbReference>
<keyword evidence="8" id="KW-1185">Reference proteome</keyword>
<dbReference type="InterPro" id="IPR015422">
    <property type="entry name" value="PyrdxlP-dep_Trfase_small"/>
</dbReference>
<dbReference type="InterPro" id="IPR000277">
    <property type="entry name" value="Cys/Met-Metab_PyrdxlP-dep_enz"/>
</dbReference>
<dbReference type="EMBL" id="JAERRG010000041">
    <property type="protein sequence ID" value="MBL1120014.1"/>
    <property type="molecule type" value="Genomic_DNA"/>
</dbReference>
<dbReference type="GO" id="GO:0016740">
    <property type="term" value="F:transferase activity"/>
    <property type="evidence" value="ECO:0007669"/>
    <property type="project" value="UniProtKB-KW"/>
</dbReference>
<gene>
    <name evidence="7" type="ORF">JK364_48115</name>
</gene>
<comment type="cofactor">
    <cofactor evidence="1 5">
        <name>pyridoxal 5'-phosphate</name>
        <dbReference type="ChEBI" id="CHEBI:597326"/>
    </cofactor>
</comment>
<organism evidence="7 8">
    <name type="scientific">Streptomyces endocoffeicus</name>
    <dbReference type="NCBI Taxonomy" id="2898945"/>
    <lineage>
        <taxon>Bacteria</taxon>
        <taxon>Bacillati</taxon>
        <taxon>Actinomycetota</taxon>
        <taxon>Actinomycetes</taxon>
        <taxon>Kitasatosporales</taxon>
        <taxon>Streptomycetaceae</taxon>
        <taxon>Streptomyces</taxon>
    </lineage>
</organism>
<evidence type="ECO:0000256" key="4">
    <source>
        <dbReference type="ARBA" id="ARBA00022898"/>
    </source>
</evidence>
<dbReference type="PANTHER" id="PTHR43797">
    <property type="entry name" value="HOMOCYSTEINE/CYSTEINE SYNTHASE"/>
    <property type="match status" value="1"/>
</dbReference>
<evidence type="ECO:0000256" key="5">
    <source>
        <dbReference type="RuleBase" id="RU362118"/>
    </source>
</evidence>
<evidence type="ECO:0000313" key="7">
    <source>
        <dbReference type="EMBL" id="MBL1120014.1"/>
    </source>
</evidence>